<dbReference type="EMBL" id="JADBGQ010000004">
    <property type="protein sequence ID" value="KAG5399566.1"/>
    <property type="molecule type" value="Genomic_DNA"/>
</dbReference>
<dbReference type="InterPro" id="IPR054483">
    <property type="entry name" value="DC1-like_CT"/>
</dbReference>
<feature type="domain" description="DC1" evidence="2">
    <location>
        <begin position="91"/>
        <end position="142"/>
    </location>
</feature>
<dbReference type="PANTHER" id="PTHR32410">
    <property type="entry name" value="CYSTEINE/HISTIDINE-RICH C1 DOMAIN FAMILY PROTEIN"/>
    <property type="match status" value="1"/>
</dbReference>
<proteinExistence type="predicted"/>
<evidence type="ECO:0000259" key="2">
    <source>
        <dbReference type="Pfam" id="PF03107"/>
    </source>
</evidence>
<evidence type="ECO:0000259" key="3">
    <source>
        <dbReference type="Pfam" id="PF22926"/>
    </source>
</evidence>
<comment type="caution">
    <text evidence="4">The sequence shown here is derived from an EMBL/GenBank/DDBJ whole genome shotgun (WGS) entry which is preliminary data.</text>
</comment>
<reference evidence="4 5" key="1">
    <citation type="submission" date="2021-03" db="EMBL/GenBank/DDBJ databases">
        <authorList>
            <person name="King G.J."/>
            <person name="Bancroft I."/>
            <person name="Baten A."/>
            <person name="Bloomfield J."/>
            <person name="Borpatragohain P."/>
            <person name="He Z."/>
            <person name="Irish N."/>
            <person name="Irwin J."/>
            <person name="Liu K."/>
            <person name="Mauleon R.P."/>
            <person name="Moore J."/>
            <person name="Morris R."/>
            <person name="Ostergaard L."/>
            <person name="Wang B."/>
            <person name="Wells R."/>
        </authorList>
    </citation>
    <scope>NUCLEOTIDE SEQUENCE [LARGE SCALE GENOMIC DNA]</scope>
    <source>
        <strain evidence="4">R-o-18</strain>
        <tissue evidence="4">Leaf</tissue>
    </source>
</reference>
<dbReference type="Proteomes" id="UP000823674">
    <property type="component" value="Chromosome A04"/>
</dbReference>
<protein>
    <recommendedName>
        <fullName evidence="6">Phorbol-ester/DAG-type domain-containing protein</fullName>
    </recommendedName>
</protein>
<sequence>NHIAIPKNLSQKKKRSQRKKCEADIKTLIRFLLVGLIRYVYCGKCYGNGHEEPYKNPPIKHPLHPKHDLIFVGCDNDILSISDGMIRLRHFSHEHHHLKLSEETDDRAYDEYKTCKACVMPIYYGNFYSCLGCDFILHETCANLSRRVYHAIHPHPITLEIESPYLSSCSTCSKVCSGFYYECSQDVISCCTHVHPLFLTSEPDEYRSCSSCHDSGIGIALPQKVRYKHDEHILTLFYGDQEASAANHNWCEICERKIKTGQRFYTCDECCVTLHIECLLGKDMHSSFGSYLSGPGKIDILPNNRMTRPICSTCRQRCQQKMVFQRFGSKQCSFTCMRRYRPS</sequence>
<keyword evidence="5" id="KW-1185">Reference proteome</keyword>
<organism evidence="4 5">
    <name type="scientific">Brassica rapa subsp. trilocularis</name>
    <dbReference type="NCBI Taxonomy" id="1813537"/>
    <lineage>
        <taxon>Eukaryota</taxon>
        <taxon>Viridiplantae</taxon>
        <taxon>Streptophyta</taxon>
        <taxon>Embryophyta</taxon>
        <taxon>Tracheophyta</taxon>
        <taxon>Spermatophyta</taxon>
        <taxon>Magnoliopsida</taxon>
        <taxon>eudicotyledons</taxon>
        <taxon>Gunneridae</taxon>
        <taxon>Pentapetalae</taxon>
        <taxon>rosids</taxon>
        <taxon>malvids</taxon>
        <taxon>Brassicales</taxon>
        <taxon>Brassicaceae</taxon>
        <taxon>Brassiceae</taxon>
        <taxon>Brassica</taxon>
    </lineage>
</organism>
<dbReference type="InterPro" id="IPR004146">
    <property type="entry name" value="DC1"/>
</dbReference>
<feature type="non-terminal residue" evidence="4">
    <location>
        <position position="1"/>
    </location>
</feature>
<dbReference type="PANTHER" id="PTHR32410:SF153">
    <property type="entry name" value="CHP-RICH ZINC FINGER PROTEIN-LIKE-RELATED"/>
    <property type="match status" value="1"/>
</dbReference>
<dbReference type="InterPro" id="IPR046349">
    <property type="entry name" value="C1-like_sf"/>
</dbReference>
<keyword evidence="1" id="KW-0677">Repeat</keyword>
<dbReference type="Pfam" id="PF03107">
    <property type="entry name" value="C1_2"/>
    <property type="match status" value="2"/>
</dbReference>
<name>A0ABQ7MNU8_BRACM</name>
<feature type="domain" description="DC1-like C-terminal" evidence="3">
    <location>
        <begin position="298"/>
        <end position="337"/>
    </location>
</feature>
<dbReference type="Pfam" id="PF22926">
    <property type="entry name" value="C1-like_CT"/>
    <property type="match status" value="1"/>
</dbReference>
<feature type="domain" description="DC1" evidence="2">
    <location>
        <begin position="228"/>
        <end position="278"/>
    </location>
</feature>
<gene>
    <name evidence="4" type="primary">A04p001670.1_BraROA</name>
    <name evidence="4" type="ORF">IGI04_014173</name>
</gene>
<evidence type="ECO:0000256" key="1">
    <source>
        <dbReference type="ARBA" id="ARBA00022737"/>
    </source>
</evidence>
<evidence type="ECO:0008006" key="6">
    <source>
        <dbReference type="Google" id="ProtNLM"/>
    </source>
</evidence>
<accession>A0ABQ7MNU8</accession>
<evidence type="ECO:0000313" key="4">
    <source>
        <dbReference type="EMBL" id="KAG5399566.1"/>
    </source>
</evidence>
<dbReference type="InterPro" id="IPR053192">
    <property type="entry name" value="Vacuole_Formation_Reg"/>
</dbReference>
<dbReference type="SUPFAM" id="SSF57889">
    <property type="entry name" value="Cysteine-rich domain"/>
    <property type="match status" value="2"/>
</dbReference>
<evidence type="ECO:0000313" key="5">
    <source>
        <dbReference type="Proteomes" id="UP000823674"/>
    </source>
</evidence>